<dbReference type="OrthoDB" id="1491023at2"/>
<dbReference type="AlphaFoldDB" id="A0A5K7YPU4"/>
<keyword evidence="2" id="KW-1185">Reference proteome</keyword>
<proteinExistence type="predicted"/>
<protein>
    <submittedName>
        <fullName evidence="1">Uncharacterized protein</fullName>
    </submittedName>
</protein>
<organism evidence="1 2">
    <name type="scientific">Desulfosarcina alkanivorans</name>
    <dbReference type="NCBI Taxonomy" id="571177"/>
    <lineage>
        <taxon>Bacteria</taxon>
        <taxon>Pseudomonadati</taxon>
        <taxon>Thermodesulfobacteriota</taxon>
        <taxon>Desulfobacteria</taxon>
        <taxon>Desulfobacterales</taxon>
        <taxon>Desulfosarcinaceae</taxon>
        <taxon>Desulfosarcina</taxon>
    </lineage>
</organism>
<reference evidence="1 2" key="1">
    <citation type="submission" date="2019-11" db="EMBL/GenBank/DDBJ databases">
        <title>Comparative genomics of hydrocarbon-degrading Desulfosarcina strains.</title>
        <authorList>
            <person name="Watanabe M."/>
            <person name="Kojima H."/>
            <person name="Fukui M."/>
        </authorList>
    </citation>
    <scope>NUCLEOTIDE SEQUENCE [LARGE SCALE GENOMIC DNA]</scope>
    <source>
        <strain evidence="1 2">PL12</strain>
    </source>
</reference>
<gene>
    <name evidence="1" type="ORF">DSCA_46680</name>
</gene>
<evidence type="ECO:0000313" key="1">
    <source>
        <dbReference type="EMBL" id="BBO70738.1"/>
    </source>
</evidence>
<dbReference type="KEGG" id="dalk:DSCA_46680"/>
<sequence>MRTITGAGLILVAVLVSHARGDLTGRWSGNDGGTYYLRQTGSRVYWFGESTEVKPAWSNVFSGQASGNRIKGHWADVPKGRAAGSGTLELEIGKEGNALRIIKKTGGFVGSRWTRLAGQAAGSRPLPPLKPSGKDGCTRFNPATASVQYVNGRWKIVDGGRWLFDFGRGETEARRAMKVIRHYRFDRSCVVGRPQASFTYMLAKGGSPSGAMAGENCVAFDPGTLKVSKIQGRWKILSGRRWLFDFVRSETEARRALSVIRRYGFSHSCFVGRPNAGFTYLRR</sequence>
<dbReference type="EMBL" id="AP021874">
    <property type="protein sequence ID" value="BBO70738.1"/>
    <property type="molecule type" value="Genomic_DNA"/>
</dbReference>
<dbReference type="RefSeq" id="WP_155318667.1">
    <property type="nucleotide sequence ID" value="NZ_AP021874.1"/>
</dbReference>
<dbReference type="Proteomes" id="UP000427906">
    <property type="component" value="Chromosome"/>
</dbReference>
<name>A0A5K7YPU4_9BACT</name>
<accession>A0A5K7YPU4</accession>
<evidence type="ECO:0000313" key="2">
    <source>
        <dbReference type="Proteomes" id="UP000427906"/>
    </source>
</evidence>